<organism evidence="1">
    <name type="scientific">Pseudomonas urmiensis</name>
    <dbReference type="NCBI Taxonomy" id="2745493"/>
    <lineage>
        <taxon>Bacteria</taxon>
        <taxon>Pseudomonadati</taxon>
        <taxon>Pseudomonadota</taxon>
        <taxon>Gammaproteobacteria</taxon>
        <taxon>Pseudomonadales</taxon>
        <taxon>Pseudomonadaceae</taxon>
        <taxon>Pseudomonas</taxon>
    </lineage>
</organism>
<comment type="caution">
    <text evidence="1">The sequence shown here is derived from an EMBL/GenBank/DDBJ whole genome shotgun (WGS) entry which is preliminary data.</text>
</comment>
<name>A0A923G3W1_9PSED</name>
<accession>A0A923G3W1</accession>
<dbReference type="Proteomes" id="UP000599879">
    <property type="component" value="Unassembled WGS sequence"/>
</dbReference>
<dbReference type="RefSeq" id="WP_186557379.1">
    <property type="nucleotide sequence ID" value="NZ_JABWRE020000001.1"/>
</dbReference>
<dbReference type="AlphaFoldDB" id="A0A923G3W1"/>
<proteinExistence type="predicted"/>
<protein>
    <submittedName>
        <fullName evidence="1">Uncharacterized protein</fullName>
    </submittedName>
</protein>
<evidence type="ECO:0000313" key="1">
    <source>
        <dbReference type="EMBL" id="MBC3443744.1"/>
    </source>
</evidence>
<dbReference type="EMBL" id="JABWRE020000001">
    <property type="protein sequence ID" value="MBV4539210.1"/>
    <property type="molecule type" value="Genomic_DNA"/>
</dbReference>
<dbReference type="EMBL" id="JABWRE010000028">
    <property type="protein sequence ID" value="MBC3443744.1"/>
    <property type="molecule type" value="Genomic_DNA"/>
</dbReference>
<reference evidence="2" key="3">
    <citation type="submission" date="2021-06" db="EMBL/GenBank/DDBJ databases">
        <title>Updating the genus Pseudomonas: Description of 43 new species and partition of the Pseudomonas putida group.</title>
        <authorList>
            <person name="Girard L."/>
            <person name="Lood C."/>
            <person name="Vandamme P."/>
            <person name="Rokni-Zadeh H."/>
            <person name="Van Noort V."/>
            <person name="Hofte M."/>
            <person name="Lavigne R."/>
            <person name="De Mot R."/>
        </authorList>
    </citation>
    <scope>NUCLEOTIDE SEQUENCE</scope>
    <source>
        <strain evidence="2">SWRI10</strain>
    </source>
</reference>
<reference evidence="1" key="2">
    <citation type="submission" date="2020-07" db="EMBL/GenBank/DDBJ databases">
        <authorList>
            <person name="Lood C."/>
            <person name="Girard L."/>
        </authorList>
    </citation>
    <scope>NUCLEOTIDE SEQUENCE</scope>
    <source>
        <strain evidence="1">SWRI10</strain>
    </source>
</reference>
<reference evidence="1" key="1">
    <citation type="journal article" date="2020" name="Microorganisms">
        <title>Reliable Identification of Environmental Pseudomonas Isolates Using the rpoD Gene.</title>
        <authorList>
            <consortium name="The Broad Institute Genome Sequencing Platform"/>
            <person name="Girard L."/>
            <person name="Lood C."/>
            <person name="Rokni-Zadeh H."/>
            <person name="van Noort V."/>
            <person name="Lavigne R."/>
            <person name="De Mot R."/>
        </authorList>
    </citation>
    <scope>NUCLEOTIDE SEQUENCE</scope>
    <source>
        <strain evidence="1">SWRI10</strain>
    </source>
</reference>
<gene>
    <name evidence="2" type="ORF">HU737_024940</name>
    <name evidence="1" type="ORF">HU737_23890</name>
</gene>
<sequence>MECHQHFARMQPHHFKPHDIWQGNSGLSITSNCTSYAGLYQDFQGNPGTELVIGENNDLQIDFGKEIDCVMLDFYVVSNCPWLDEDDLIECDYLGISTDLLDAPPLYWLTLSGQSGTEYVPGVFASTPTRQLLLGPFRKLTISTKQASTLHIPALSWRPVLRH</sequence>
<evidence type="ECO:0000313" key="2">
    <source>
        <dbReference type="EMBL" id="MBV4539210.1"/>
    </source>
</evidence>